<feature type="non-terminal residue" evidence="2">
    <location>
        <position position="160"/>
    </location>
</feature>
<proteinExistence type="predicted"/>
<dbReference type="AlphaFoldDB" id="A0A6J4IFD2"/>
<evidence type="ECO:0000313" key="2">
    <source>
        <dbReference type="EMBL" id="CAA9250917.1"/>
    </source>
</evidence>
<accession>A0A6J4IFD2</accession>
<organism evidence="2">
    <name type="scientific">uncultured Acidimicrobiales bacterium</name>
    <dbReference type="NCBI Taxonomy" id="310071"/>
    <lineage>
        <taxon>Bacteria</taxon>
        <taxon>Bacillati</taxon>
        <taxon>Actinomycetota</taxon>
        <taxon>Acidimicrobiia</taxon>
        <taxon>Acidimicrobiales</taxon>
        <taxon>environmental samples</taxon>
    </lineage>
</organism>
<feature type="region of interest" description="Disordered" evidence="1">
    <location>
        <begin position="45"/>
        <end position="160"/>
    </location>
</feature>
<feature type="region of interest" description="Disordered" evidence="1">
    <location>
        <begin position="1"/>
        <end position="30"/>
    </location>
</feature>
<reference evidence="2" key="1">
    <citation type="submission" date="2020-02" db="EMBL/GenBank/DDBJ databases">
        <authorList>
            <person name="Meier V. D."/>
        </authorList>
    </citation>
    <scope>NUCLEOTIDE SEQUENCE</scope>
    <source>
        <strain evidence="2">AVDCRST_MAG76</strain>
    </source>
</reference>
<feature type="compositionally biased region" description="Low complexity" evidence="1">
    <location>
        <begin position="45"/>
        <end position="55"/>
    </location>
</feature>
<feature type="compositionally biased region" description="Basic residues" evidence="1">
    <location>
        <begin position="133"/>
        <end position="142"/>
    </location>
</feature>
<name>A0A6J4IFD2_9ACTN</name>
<protein>
    <submittedName>
        <fullName evidence="2">Uncharacterized protein</fullName>
    </submittedName>
</protein>
<feature type="non-terminal residue" evidence="2">
    <location>
        <position position="1"/>
    </location>
</feature>
<sequence>GHGPLGRPHPHAAGRSASDDPGAADHLPPAVRCLRPVRGALELAAADGDPAAADLRPGRRAGGPGGHRQPGRRPAVAGPARGRVQGLRRPGPQRRQGLRPEGAAGRGLRRHGRHRDPERRGVAARRLAQGHGQGRRHHRLVGARRACAEGPGTLLRQPRL</sequence>
<feature type="compositionally biased region" description="Low complexity" evidence="1">
    <location>
        <begin position="72"/>
        <end position="103"/>
    </location>
</feature>
<evidence type="ECO:0000256" key="1">
    <source>
        <dbReference type="SAM" id="MobiDB-lite"/>
    </source>
</evidence>
<dbReference type="EMBL" id="CADCSZ010000142">
    <property type="protein sequence ID" value="CAA9250917.1"/>
    <property type="molecule type" value="Genomic_DNA"/>
</dbReference>
<gene>
    <name evidence="2" type="ORF">AVDCRST_MAG76-2267</name>
</gene>